<proteinExistence type="predicted"/>
<keyword evidence="1" id="KW-1133">Transmembrane helix</keyword>
<comment type="caution">
    <text evidence="2">The sequence shown here is derived from an EMBL/GenBank/DDBJ whole genome shotgun (WGS) entry which is preliminary data.</text>
</comment>
<dbReference type="AlphaFoldDB" id="A0A327Y637"/>
<accession>A0A327Y637</accession>
<feature type="transmembrane region" description="Helical" evidence="1">
    <location>
        <begin position="20"/>
        <end position="39"/>
    </location>
</feature>
<evidence type="ECO:0000256" key="1">
    <source>
        <dbReference type="SAM" id="Phobius"/>
    </source>
</evidence>
<dbReference type="RefSeq" id="WP_009503500.1">
    <property type="nucleotide sequence ID" value="NZ_LIGK01000014.1"/>
</dbReference>
<name>A0A327Y637_9RHOB</name>
<protein>
    <submittedName>
        <fullName evidence="2">Uncharacterized protein</fullName>
    </submittedName>
</protein>
<evidence type="ECO:0000313" key="3">
    <source>
        <dbReference type="Proteomes" id="UP000249165"/>
    </source>
</evidence>
<reference evidence="2 3" key="1">
    <citation type="submission" date="2018-06" db="EMBL/GenBank/DDBJ databases">
        <title>Genomic Encyclopedia of Archaeal and Bacterial Type Strains, Phase II (KMG-II): from individual species to whole genera.</title>
        <authorList>
            <person name="Goeker M."/>
        </authorList>
    </citation>
    <scope>NUCLEOTIDE SEQUENCE [LARGE SCALE GENOMIC DNA]</scope>
    <source>
        <strain evidence="2 3">DSM 22011</strain>
    </source>
</reference>
<dbReference type="Proteomes" id="UP000249165">
    <property type="component" value="Unassembled WGS sequence"/>
</dbReference>
<keyword evidence="1" id="KW-0812">Transmembrane</keyword>
<evidence type="ECO:0000313" key="2">
    <source>
        <dbReference type="EMBL" id="RAK16513.1"/>
    </source>
</evidence>
<sequence length="157" mass="17132">MESGFKRTTWVETLDRLLGLVQKLAVICGVGVGAAFFFMRLEHTPGVDTDLRFVAVTDCVAKGELTLTNIGTWPFEVTDAYVSARPDPADSTRLAGALGQTLAAGEKVSILFELPLEPPMLTGWVAVKLTLTTNRDKENEWRLANQWVNFESLGGAC</sequence>
<gene>
    <name evidence="2" type="ORF">ATI53_102049</name>
</gene>
<keyword evidence="3" id="KW-1185">Reference proteome</keyword>
<dbReference type="EMBL" id="QLMG01000020">
    <property type="protein sequence ID" value="RAK16513.1"/>
    <property type="molecule type" value="Genomic_DNA"/>
</dbReference>
<organism evidence="2 3">
    <name type="scientific">Salipiger aestuarii</name>
    <dbReference type="NCBI Taxonomy" id="568098"/>
    <lineage>
        <taxon>Bacteria</taxon>
        <taxon>Pseudomonadati</taxon>
        <taxon>Pseudomonadota</taxon>
        <taxon>Alphaproteobacteria</taxon>
        <taxon>Rhodobacterales</taxon>
        <taxon>Roseobacteraceae</taxon>
        <taxon>Salipiger</taxon>
    </lineage>
</organism>
<keyword evidence="1" id="KW-0472">Membrane</keyword>
<dbReference type="OrthoDB" id="7376020at2"/>